<evidence type="ECO:0000256" key="1">
    <source>
        <dbReference type="SAM" id="MobiDB-lite"/>
    </source>
</evidence>
<accession>A0ABQ0LSN0</accession>
<sequence length="145" mass="15774">MVPLRPTHPPPRRRPPRGFHRPSLLAAHGPRTATPPAFLVYTKAGRIRTAPTQKTDSTYGGGLSAVRGRAARNPTRRWAALPVETTTRQHDHEGFTSSLYRKHSQSLACEAFSRLRHRPGSSAGSMRAASCLSLVCVVSFGAVPN</sequence>
<evidence type="ECO:0000313" key="2">
    <source>
        <dbReference type="EMBL" id="GAT53557.1"/>
    </source>
</evidence>
<feature type="region of interest" description="Disordered" evidence="1">
    <location>
        <begin position="49"/>
        <end position="72"/>
    </location>
</feature>
<dbReference type="EMBL" id="DF848406">
    <property type="protein sequence ID" value="GAT53557.1"/>
    <property type="molecule type" value="Genomic_DNA"/>
</dbReference>
<feature type="compositionally biased region" description="Basic residues" evidence="1">
    <location>
        <begin position="10"/>
        <end position="20"/>
    </location>
</feature>
<dbReference type="Proteomes" id="UP000815677">
    <property type="component" value="Unassembled WGS sequence"/>
</dbReference>
<organism evidence="2 3">
    <name type="scientific">Mycena chlorophos</name>
    <name type="common">Agaric fungus</name>
    <name type="synonym">Agaricus chlorophos</name>
    <dbReference type="NCBI Taxonomy" id="658473"/>
    <lineage>
        <taxon>Eukaryota</taxon>
        <taxon>Fungi</taxon>
        <taxon>Dikarya</taxon>
        <taxon>Basidiomycota</taxon>
        <taxon>Agaricomycotina</taxon>
        <taxon>Agaricomycetes</taxon>
        <taxon>Agaricomycetidae</taxon>
        <taxon>Agaricales</taxon>
        <taxon>Marasmiineae</taxon>
        <taxon>Mycenaceae</taxon>
        <taxon>Mycena</taxon>
    </lineage>
</organism>
<reference evidence="2" key="1">
    <citation type="submission" date="2014-09" db="EMBL/GenBank/DDBJ databases">
        <title>Genome sequence of the luminous mushroom Mycena chlorophos for searching fungal bioluminescence genes.</title>
        <authorList>
            <person name="Tanaka Y."/>
            <person name="Kasuga D."/>
            <person name="Oba Y."/>
            <person name="Hase S."/>
            <person name="Sato K."/>
            <person name="Oba Y."/>
            <person name="Sakakibara Y."/>
        </authorList>
    </citation>
    <scope>NUCLEOTIDE SEQUENCE</scope>
</reference>
<gene>
    <name evidence="2" type="ORF">MCHLO_10501</name>
</gene>
<name>A0ABQ0LSN0_MYCCL</name>
<keyword evidence="3" id="KW-1185">Reference proteome</keyword>
<protein>
    <submittedName>
        <fullName evidence="2">Uncharacterized protein</fullName>
    </submittedName>
</protein>
<feature type="region of interest" description="Disordered" evidence="1">
    <location>
        <begin position="1"/>
        <end position="32"/>
    </location>
</feature>
<proteinExistence type="predicted"/>
<evidence type="ECO:0000313" key="3">
    <source>
        <dbReference type="Proteomes" id="UP000815677"/>
    </source>
</evidence>